<evidence type="ECO:0000256" key="1">
    <source>
        <dbReference type="SAM" id="MobiDB-lite"/>
    </source>
</evidence>
<dbReference type="Gramene" id="LPERR09G07440.1">
    <property type="protein sequence ID" value="LPERR09G07440.1"/>
    <property type="gene ID" value="LPERR09G07440"/>
</dbReference>
<dbReference type="Pfam" id="PF12874">
    <property type="entry name" value="zf-met"/>
    <property type="match status" value="1"/>
</dbReference>
<feature type="domain" description="U1-type" evidence="2">
    <location>
        <begin position="114"/>
        <end position="144"/>
    </location>
</feature>
<protein>
    <recommendedName>
        <fullName evidence="2">U1-type domain-containing protein</fullName>
    </recommendedName>
</protein>
<dbReference type="PANTHER" id="PTHR47487:SF8">
    <property type="entry name" value="OS08G0270900 PROTEIN"/>
    <property type="match status" value="1"/>
</dbReference>
<dbReference type="Proteomes" id="UP000032180">
    <property type="component" value="Chromosome 9"/>
</dbReference>
<dbReference type="GO" id="GO:0008270">
    <property type="term" value="F:zinc ion binding"/>
    <property type="evidence" value="ECO:0007669"/>
    <property type="project" value="InterPro"/>
</dbReference>
<feature type="compositionally biased region" description="Polar residues" evidence="1">
    <location>
        <begin position="59"/>
        <end position="68"/>
    </location>
</feature>
<name>A0A0D9XDU4_9ORYZ</name>
<feature type="domain" description="U1-type" evidence="2">
    <location>
        <begin position="196"/>
        <end position="221"/>
    </location>
</feature>
<dbReference type="HOGENOM" id="CLU_1216306_0_0_1"/>
<sequence>MDFATAHGVADAPPHGGDPMVVVWEIMAGKLAKIERAIALRNASPLPRTFAAATAGAVKTSSNETTAPKKQPPSEKCEPCLPTLIGTVCQEQFTCQSKSATSEVMDEQKELMAFCDVCKLQCNSKKMLSGHRNGKKHQAKFEKIFEASSNGSSSKGATSEVMDEHKVCSLNCTSYRMLGDHLYGKKHLKEEALLAFCDVCKLQCSSDHREGKKHRAKLEKIFEPNLYA</sequence>
<reference evidence="4" key="2">
    <citation type="submission" date="2013-12" db="EMBL/GenBank/DDBJ databases">
        <authorList>
            <person name="Yu Y."/>
            <person name="Lee S."/>
            <person name="de Baynast K."/>
            <person name="Wissotski M."/>
            <person name="Liu L."/>
            <person name="Talag J."/>
            <person name="Goicoechea J."/>
            <person name="Angelova A."/>
            <person name="Jetty R."/>
            <person name="Kudrna D."/>
            <person name="Golser W."/>
            <person name="Rivera L."/>
            <person name="Zhang J."/>
            <person name="Wing R."/>
        </authorList>
    </citation>
    <scope>NUCLEOTIDE SEQUENCE</scope>
</reference>
<dbReference type="STRING" id="77586.A0A0D9XDU4"/>
<dbReference type="SMART" id="SM00451">
    <property type="entry name" value="ZnF_U1"/>
    <property type="match status" value="3"/>
</dbReference>
<evidence type="ECO:0000259" key="2">
    <source>
        <dbReference type="SMART" id="SM00451"/>
    </source>
</evidence>
<dbReference type="InterPro" id="IPR003604">
    <property type="entry name" value="Matrin/U1-like-C_Znf_C2H2"/>
</dbReference>
<dbReference type="PANTHER" id="PTHR47487">
    <property type="entry name" value="OS06G0651300 PROTEIN-RELATED"/>
    <property type="match status" value="1"/>
</dbReference>
<evidence type="ECO:0000313" key="4">
    <source>
        <dbReference type="Proteomes" id="UP000032180"/>
    </source>
</evidence>
<dbReference type="SUPFAM" id="SSF57667">
    <property type="entry name" value="beta-beta-alpha zinc fingers"/>
    <property type="match status" value="1"/>
</dbReference>
<dbReference type="GO" id="GO:0003676">
    <property type="term" value="F:nucleic acid binding"/>
    <property type="evidence" value="ECO:0007669"/>
    <property type="project" value="InterPro"/>
</dbReference>
<dbReference type="InterPro" id="IPR013087">
    <property type="entry name" value="Znf_C2H2_type"/>
</dbReference>
<reference evidence="3" key="3">
    <citation type="submission" date="2015-04" db="UniProtKB">
        <authorList>
            <consortium name="EnsemblPlants"/>
        </authorList>
    </citation>
    <scope>IDENTIFICATION</scope>
</reference>
<reference evidence="3 4" key="1">
    <citation type="submission" date="2012-08" db="EMBL/GenBank/DDBJ databases">
        <title>Oryza genome evolution.</title>
        <authorList>
            <person name="Wing R.A."/>
        </authorList>
    </citation>
    <scope>NUCLEOTIDE SEQUENCE</scope>
</reference>
<evidence type="ECO:0000313" key="3">
    <source>
        <dbReference type="EnsemblPlants" id="LPERR09G07440.1"/>
    </source>
</evidence>
<organism evidence="3 4">
    <name type="scientific">Leersia perrieri</name>
    <dbReference type="NCBI Taxonomy" id="77586"/>
    <lineage>
        <taxon>Eukaryota</taxon>
        <taxon>Viridiplantae</taxon>
        <taxon>Streptophyta</taxon>
        <taxon>Embryophyta</taxon>
        <taxon>Tracheophyta</taxon>
        <taxon>Spermatophyta</taxon>
        <taxon>Magnoliopsida</taxon>
        <taxon>Liliopsida</taxon>
        <taxon>Poales</taxon>
        <taxon>Poaceae</taxon>
        <taxon>BOP clade</taxon>
        <taxon>Oryzoideae</taxon>
        <taxon>Oryzeae</taxon>
        <taxon>Oryzinae</taxon>
        <taxon>Leersia</taxon>
    </lineage>
</organism>
<keyword evidence="4" id="KW-1185">Reference proteome</keyword>
<accession>A0A0D9XDU4</accession>
<dbReference type="EnsemblPlants" id="LPERR09G07440.1">
    <property type="protein sequence ID" value="LPERR09G07440.1"/>
    <property type="gene ID" value="LPERR09G07440"/>
</dbReference>
<feature type="domain" description="U1-type" evidence="2">
    <location>
        <begin position="162"/>
        <end position="194"/>
    </location>
</feature>
<dbReference type="AlphaFoldDB" id="A0A0D9XDU4"/>
<feature type="region of interest" description="Disordered" evidence="1">
    <location>
        <begin position="55"/>
        <end position="74"/>
    </location>
</feature>
<dbReference type="Gene3D" id="3.30.160.60">
    <property type="entry name" value="Classic Zinc Finger"/>
    <property type="match status" value="1"/>
</dbReference>
<proteinExistence type="predicted"/>
<dbReference type="InterPro" id="IPR036236">
    <property type="entry name" value="Znf_C2H2_sf"/>
</dbReference>